<dbReference type="OrthoDB" id="3357408at2759"/>
<organism evidence="2 3">
    <name type="scientific">Amanita muscaria (strain Koide BX008)</name>
    <dbReference type="NCBI Taxonomy" id="946122"/>
    <lineage>
        <taxon>Eukaryota</taxon>
        <taxon>Fungi</taxon>
        <taxon>Dikarya</taxon>
        <taxon>Basidiomycota</taxon>
        <taxon>Agaricomycotina</taxon>
        <taxon>Agaricomycetes</taxon>
        <taxon>Agaricomycetidae</taxon>
        <taxon>Agaricales</taxon>
        <taxon>Pluteineae</taxon>
        <taxon>Amanitaceae</taxon>
        <taxon>Amanita</taxon>
    </lineage>
</organism>
<dbReference type="EMBL" id="KN818235">
    <property type="protein sequence ID" value="KIL66575.1"/>
    <property type="molecule type" value="Genomic_DNA"/>
</dbReference>
<keyword evidence="3" id="KW-1185">Reference proteome</keyword>
<name>A0A0C2ST94_AMAMK</name>
<feature type="transmembrane region" description="Helical" evidence="1">
    <location>
        <begin position="195"/>
        <end position="219"/>
    </location>
</feature>
<keyword evidence="1" id="KW-0812">Transmembrane</keyword>
<sequence length="325" mass="36573">MIPLREAYLIAVFVQAILYGLYIATFILCIRWLIFVNEGWQFRSWQKIQWSILTLTILLFGFVTTDLGTSLREMLAAISGQEATTRELNLINRSIEYTILITTDAVLIFRCWVVYRKSWRIVCLPLFLWTCTIACAIVLTCFWKQFASMDHLPPFGRAINATFYFCNLVTNFYATCAIIYRVLGVAKTTLNKARHLYDICQIVAGTGVLYVVTSCTLFVSASLPEAHRNLYPIFDAVNFSMAGITFNIFLIQMGQLRASIANQPNSLQSFNLQRTLTTLRFLSPNNTSTESRTVNTAGTGRANDTSVATTGVISRTLVAGSYLES</sequence>
<feature type="transmembrane region" description="Helical" evidence="1">
    <location>
        <begin position="12"/>
        <end position="36"/>
    </location>
</feature>
<keyword evidence="1" id="KW-1133">Transmembrane helix</keyword>
<dbReference type="HOGENOM" id="CLU_044614_1_1_1"/>
<accession>A0A0C2ST94</accession>
<proteinExistence type="predicted"/>
<feature type="transmembrane region" description="Helical" evidence="1">
    <location>
        <begin position="231"/>
        <end position="251"/>
    </location>
</feature>
<evidence type="ECO:0000313" key="3">
    <source>
        <dbReference type="Proteomes" id="UP000054549"/>
    </source>
</evidence>
<reference evidence="2 3" key="1">
    <citation type="submission" date="2014-04" db="EMBL/GenBank/DDBJ databases">
        <title>Evolutionary Origins and Diversification of the Mycorrhizal Mutualists.</title>
        <authorList>
            <consortium name="DOE Joint Genome Institute"/>
            <consortium name="Mycorrhizal Genomics Consortium"/>
            <person name="Kohler A."/>
            <person name="Kuo A."/>
            <person name="Nagy L.G."/>
            <person name="Floudas D."/>
            <person name="Copeland A."/>
            <person name="Barry K.W."/>
            <person name="Cichocki N."/>
            <person name="Veneault-Fourrey C."/>
            <person name="LaButti K."/>
            <person name="Lindquist E.A."/>
            <person name="Lipzen A."/>
            <person name="Lundell T."/>
            <person name="Morin E."/>
            <person name="Murat C."/>
            <person name="Riley R."/>
            <person name="Ohm R."/>
            <person name="Sun H."/>
            <person name="Tunlid A."/>
            <person name="Henrissat B."/>
            <person name="Grigoriev I.V."/>
            <person name="Hibbett D.S."/>
            <person name="Martin F."/>
        </authorList>
    </citation>
    <scope>NUCLEOTIDE SEQUENCE [LARGE SCALE GENOMIC DNA]</scope>
    <source>
        <strain evidence="2 3">Koide BX008</strain>
    </source>
</reference>
<feature type="transmembrane region" description="Helical" evidence="1">
    <location>
        <begin position="158"/>
        <end position="183"/>
    </location>
</feature>
<feature type="transmembrane region" description="Helical" evidence="1">
    <location>
        <begin position="122"/>
        <end position="146"/>
    </location>
</feature>
<gene>
    <name evidence="2" type="ORF">M378DRAFT_103211</name>
</gene>
<dbReference type="AlphaFoldDB" id="A0A0C2ST94"/>
<dbReference type="Proteomes" id="UP000054549">
    <property type="component" value="Unassembled WGS sequence"/>
</dbReference>
<feature type="transmembrane region" description="Helical" evidence="1">
    <location>
        <begin position="48"/>
        <end position="65"/>
    </location>
</feature>
<keyword evidence="1" id="KW-0472">Membrane</keyword>
<evidence type="ECO:0000256" key="1">
    <source>
        <dbReference type="SAM" id="Phobius"/>
    </source>
</evidence>
<feature type="transmembrane region" description="Helical" evidence="1">
    <location>
        <begin position="97"/>
        <end position="115"/>
    </location>
</feature>
<evidence type="ECO:0000313" key="2">
    <source>
        <dbReference type="EMBL" id="KIL66575.1"/>
    </source>
</evidence>
<dbReference type="InParanoid" id="A0A0C2ST94"/>
<protein>
    <submittedName>
        <fullName evidence="2">Uncharacterized protein</fullName>
    </submittedName>
</protein>